<dbReference type="OrthoDB" id="9813892at2"/>
<dbReference type="InterPro" id="IPR015943">
    <property type="entry name" value="WD40/YVTN_repeat-like_dom_sf"/>
</dbReference>
<proteinExistence type="predicted"/>
<keyword evidence="5" id="KW-1185">Reference proteome</keyword>
<dbReference type="PANTHER" id="PTHR47199:SF2">
    <property type="entry name" value="PHOTOSYSTEM II STABILITY_ASSEMBLY FACTOR HCF136, CHLOROPLASTIC"/>
    <property type="match status" value="1"/>
</dbReference>
<evidence type="ECO:0000313" key="5">
    <source>
        <dbReference type="Proteomes" id="UP000238949"/>
    </source>
</evidence>
<evidence type="ECO:0000313" key="4">
    <source>
        <dbReference type="EMBL" id="PRO72016.1"/>
    </source>
</evidence>
<dbReference type="RefSeq" id="WP_105935984.1">
    <property type="nucleotide sequence ID" value="NZ_PVNP01000193.1"/>
</dbReference>
<evidence type="ECO:0000256" key="1">
    <source>
        <dbReference type="ARBA" id="ARBA00022531"/>
    </source>
</evidence>
<dbReference type="InterPro" id="IPR028203">
    <property type="entry name" value="PSII_CF48-like_dom"/>
</dbReference>
<keyword evidence="1" id="KW-0602">Photosynthesis</keyword>
<comment type="caution">
    <text evidence="4">The sequence shown here is derived from an EMBL/GenBank/DDBJ whole genome shotgun (WGS) entry which is preliminary data.</text>
</comment>
<dbReference type="Proteomes" id="UP000238949">
    <property type="component" value="Unassembled WGS sequence"/>
</dbReference>
<dbReference type="GO" id="GO:0009523">
    <property type="term" value="C:photosystem II"/>
    <property type="evidence" value="ECO:0007669"/>
    <property type="project" value="UniProtKB-KW"/>
</dbReference>
<gene>
    <name evidence="4" type="ORF">C6Y40_19025</name>
</gene>
<dbReference type="GO" id="GO:0015979">
    <property type="term" value="P:photosynthesis"/>
    <property type="evidence" value="ECO:0007669"/>
    <property type="project" value="UniProtKB-KW"/>
</dbReference>
<evidence type="ECO:0000259" key="3">
    <source>
        <dbReference type="Pfam" id="PF14870"/>
    </source>
</evidence>
<keyword evidence="2" id="KW-0604">Photosystem II</keyword>
<protein>
    <recommendedName>
        <fullName evidence="3">Photosynthesis system II assembly factor Ycf48/Hcf136-like domain-containing protein</fullName>
    </recommendedName>
</protein>
<dbReference type="Gene3D" id="2.130.10.10">
    <property type="entry name" value="YVTN repeat-like/Quinoprotein amine dehydrogenase"/>
    <property type="match status" value="2"/>
</dbReference>
<dbReference type="EMBL" id="PVNP01000193">
    <property type="protein sequence ID" value="PRO72016.1"/>
    <property type="molecule type" value="Genomic_DNA"/>
</dbReference>
<dbReference type="SUPFAM" id="SSF110296">
    <property type="entry name" value="Oligoxyloglucan reducing end-specific cellobiohydrolase"/>
    <property type="match status" value="1"/>
</dbReference>
<dbReference type="Pfam" id="PF14870">
    <property type="entry name" value="PSII_BNR"/>
    <property type="match status" value="1"/>
</dbReference>
<accession>A0A2S9V6E0</accession>
<dbReference type="PANTHER" id="PTHR47199">
    <property type="entry name" value="PHOTOSYSTEM II STABILITY/ASSEMBLY FACTOR HCF136, CHLOROPLASTIC"/>
    <property type="match status" value="1"/>
</dbReference>
<dbReference type="AlphaFoldDB" id="A0A2S9V6E0"/>
<organism evidence="4 5">
    <name type="scientific">Alteromonas alba</name>
    <dbReference type="NCBI Taxonomy" id="2079529"/>
    <lineage>
        <taxon>Bacteria</taxon>
        <taxon>Pseudomonadati</taxon>
        <taxon>Pseudomonadota</taxon>
        <taxon>Gammaproteobacteria</taxon>
        <taxon>Alteromonadales</taxon>
        <taxon>Alteromonadaceae</taxon>
        <taxon>Alteromonas/Salinimonas group</taxon>
        <taxon>Alteromonas</taxon>
    </lineage>
</organism>
<feature type="domain" description="Photosynthesis system II assembly factor Ycf48/Hcf136-like" evidence="3">
    <location>
        <begin position="173"/>
        <end position="254"/>
    </location>
</feature>
<reference evidence="5" key="1">
    <citation type="journal article" date="2020" name="Int. J. Syst. Evol. Microbiol.">
        <title>Alteromonas alba sp. nov., a marine bacterium isolated from the seawater of the West Pacific Ocean.</title>
        <authorList>
            <person name="Sun C."/>
            <person name="Wu Y.-H."/>
            <person name="Xamxidin M."/>
            <person name="Cheng H."/>
            <person name="Xu X.-W."/>
        </authorList>
    </citation>
    <scope>NUCLEOTIDE SEQUENCE [LARGE SCALE GENOMIC DNA]</scope>
    <source>
        <strain evidence="5">190</strain>
    </source>
</reference>
<evidence type="ECO:0000256" key="2">
    <source>
        <dbReference type="ARBA" id="ARBA00023276"/>
    </source>
</evidence>
<sequence>MKRMNVDGLFGFALPSIFFTFLLLCAPLHASAENEAESTLVDVLDAPAKQNKTSVNTLQLGLARAGSKLVSVGERGVILLSEDEGNSWTQAKSVPVSVTLTAVSFSDPLNGWAAGHSGVILATTDGGNTWQVQLDGYQAAQLAMAEAESLVAAGDERGERAKRNAGYLIKEGADKPILDIFFANQFDGWAIGAYGLAYATNDGGDNWYSIIARLPNPAGKHLYKVVRSNDELIILGEQAAVFTSADDDDTFTKLDTPYYGSFFDGLLLDDGTRLLYGLRGNVWRQSKGKGRWKRVKLGSEVTLTSGLVGSDGQIMLADQSGQLFISADSAKNFSLMGQAPFGGITDIIQSQSGYAVATARGSHPVSDDNLVSRGAR</sequence>
<name>A0A2S9V6E0_9ALTE</name>